<sequence length="77" mass="8808">MNGEDVFTMMQKVLSPEHKIDWDKEHFRIVGLDADSHILLIELVVLGGVISATVKPMARCATFPWTILFRNNTIRIK</sequence>
<dbReference type="AlphaFoldDB" id="A0A450XU41"/>
<organism evidence="1">
    <name type="scientific">Candidatus Kentrum sp. MB</name>
    <dbReference type="NCBI Taxonomy" id="2138164"/>
    <lineage>
        <taxon>Bacteria</taxon>
        <taxon>Pseudomonadati</taxon>
        <taxon>Pseudomonadota</taxon>
        <taxon>Gammaproteobacteria</taxon>
        <taxon>Candidatus Kentrum</taxon>
    </lineage>
</organism>
<dbReference type="EMBL" id="CAADFO010000125">
    <property type="protein sequence ID" value="VFK32778.1"/>
    <property type="molecule type" value="Genomic_DNA"/>
</dbReference>
<accession>A0A450XU41</accession>
<dbReference type="EMBL" id="CAADFQ010000146">
    <property type="protein sequence ID" value="VFK35790.1"/>
    <property type="molecule type" value="Genomic_DNA"/>
</dbReference>
<evidence type="ECO:0000313" key="3">
    <source>
        <dbReference type="EMBL" id="VFK77493.1"/>
    </source>
</evidence>
<gene>
    <name evidence="1" type="ORF">BECKMB1821G_GA0114241_11257</name>
    <name evidence="3" type="ORF">BECKMB1821H_GA0114242_11475</name>
    <name evidence="2" type="ORF">BECKMB1821I_GA0114274_11464</name>
</gene>
<reference evidence="1" key="1">
    <citation type="submission" date="2019-02" db="EMBL/GenBank/DDBJ databases">
        <authorList>
            <person name="Gruber-Vodicka R. H."/>
            <person name="Seah K. B. B."/>
        </authorList>
    </citation>
    <scope>NUCLEOTIDE SEQUENCE</scope>
    <source>
        <strain evidence="1">BECK_BZ197</strain>
        <strain evidence="3">BECK_BZ198</strain>
        <strain evidence="2">BECK_BZ199</strain>
    </source>
</reference>
<proteinExistence type="predicted"/>
<protein>
    <submittedName>
        <fullName evidence="1">Uncharacterized protein</fullName>
    </submittedName>
</protein>
<name>A0A450XU41_9GAMM</name>
<evidence type="ECO:0000313" key="1">
    <source>
        <dbReference type="EMBL" id="VFK32778.1"/>
    </source>
</evidence>
<dbReference type="EMBL" id="CAADGH010000147">
    <property type="protein sequence ID" value="VFK77493.1"/>
    <property type="molecule type" value="Genomic_DNA"/>
</dbReference>
<evidence type="ECO:0000313" key="2">
    <source>
        <dbReference type="EMBL" id="VFK35790.1"/>
    </source>
</evidence>